<dbReference type="Proteomes" id="UP000054565">
    <property type="component" value="Unassembled WGS sequence"/>
</dbReference>
<evidence type="ECO:0000313" key="1">
    <source>
        <dbReference type="EMBL" id="KMP09957.1"/>
    </source>
</evidence>
<dbReference type="EMBL" id="DS028100">
    <property type="protein sequence ID" value="KMP09957.1"/>
    <property type="molecule type" value="Genomic_DNA"/>
</dbReference>
<proteinExistence type="predicted"/>
<evidence type="ECO:0000313" key="2">
    <source>
        <dbReference type="Proteomes" id="UP000054565"/>
    </source>
</evidence>
<accession>A0A0J7BHZ9</accession>
<protein>
    <submittedName>
        <fullName evidence="1">Uncharacterized protein</fullName>
    </submittedName>
</protein>
<organism evidence="1 2">
    <name type="scientific">Coccidioides immitis RMSCC 2394</name>
    <dbReference type="NCBI Taxonomy" id="404692"/>
    <lineage>
        <taxon>Eukaryota</taxon>
        <taxon>Fungi</taxon>
        <taxon>Dikarya</taxon>
        <taxon>Ascomycota</taxon>
        <taxon>Pezizomycotina</taxon>
        <taxon>Eurotiomycetes</taxon>
        <taxon>Eurotiomycetidae</taxon>
        <taxon>Onygenales</taxon>
        <taxon>Onygenaceae</taxon>
        <taxon>Coccidioides</taxon>
    </lineage>
</organism>
<name>A0A0J7BHZ9_COCIT</name>
<dbReference type="AlphaFoldDB" id="A0A0J7BHZ9"/>
<sequence length="276" mass="30889">MPNPRLKAHWPSNRWGFDEQHDGCNQAEALAVFCLLGMSLEAVDGEVGAAGWDVVARRQSPLRARRAGSDWAPTAIQSQRAAGVGGQNATSWTAAWNPERSDCLKLRLNSWLWDLRSFSSRTHQFSVKRMDQWSSLLGGYFVPPLTTHTVRPSAGYDARLRQWILAVFVNNFKLSARLFASKQRFVNGIAMRYCVQTSDIDSILLSFSILKFSPALRSIRINSLTEVLQVVSLNLEFQLLERSFSYIATALSPIFNKLLLEASAALTPFTPAQTPR</sequence>
<reference evidence="2" key="1">
    <citation type="journal article" date="2010" name="Genome Res.">
        <title>Population genomic sequencing of Coccidioides fungi reveals recent hybridization and transposon control.</title>
        <authorList>
            <person name="Neafsey D.E."/>
            <person name="Barker B.M."/>
            <person name="Sharpton T.J."/>
            <person name="Stajich J.E."/>
            <person name="Park D.J."/>
            <person name="Whiston E."/>
            <person name="Hung C.-Y."/>
            <person name="McMahan C."/>
            <person name="White J."/>
            <person name="Sykes S."/>
            <person name="Heiman D."/>
            <person name="Young S."/>
            <person name="Zeng Q."/>
            <person name="Abouelleil A."/>
            <person name="Aftuck L."/>
            <person name="Bessette D."/>
            <person name="Brown A."/>
            <person name="FitzGerald M."/>
            <person name="Lui A."/>
            <person name="Macdonald J.P."/>
            <person name="Priest M."/>
            <person name="Orbach M.J."/>
            <person name="Galgiani J.N."/>
            <person name="Kirkland T.N."/>
            <person name="Cole G.T."/>
            <person name="Birren B.W."/>
            <person name="Henn M.R."/>
            <person name="Taylor J.W."/>
            <person name="Rounsley S.D."/>
        </authorList>
    </citation>
    <scope>NUCLEOTIDE SEQUENCE [LARGE SCALE GENOMIC DNA]</scope>
    <source>
        <strain evidence="2">RMSCC 2394</strain>
    </source>
</reference>
<gene>
    <name evidence="1" type="ORF">CIRG_09190</name>
</gene>